<proteinExistence type="predicted"/>
<reference evidence="1 2" key="1">
    <citation type="submission" date="2020-02" db="EMBL/GenBank/DDBJ databases">
        <title>Complete genome sequence of the novel Campylobacter species Candidatus Campylobacter infans.</title>
        <authorList>
            <person name="Duim B."/>
            <person name="Zomer A."/>
            <person name="van der Graaf L."/>
            <person name="Wagenaar J."/>
        </authorList>
    </citation>
    <scope>NUCLEOTIDE SEQUENCE [LARGE SCALE GENOMIC DNA]</scope>
    <source>
        <strain evidence="1 2">19S00001</strain>
    </source>
</reference>
<sequence length="288" mass="34440">MQKHEVKLRQYNGYIKDKDNPNQYNSLLGEIYEMHAFSWLIQNRSDIRFLLAKCIKPKKGFVRDGFCYNKQGQIVYKSAGIGLGEFDILGLGDDGQIYWFEVSIKEYRQTKRSIAKKKSLLLRLFPSHKINFTMINPQALPSYTKMYQTLILPLPNIKKFYPTYRFKCSFQNCAGLDEFSKLSARYDYTNELIKHSKEHFNYQNIDFFDPLFLHLFDIKNIFNQKLKYYDFEKKIYREVEFLGAGKVLRDGEILEHIHATYKEILEIRKRLRNRKKRRFEILKANAND</sequence>
<dbReference type="Proteomes" id="UP000509414">
    <property type="component" value="Chromosome"/>
</dbReference>
<name>A0A7H9CG95_9BACT</name>
<organism evidence="1 2">
    <name type="scientific">Candidatus Campylobacter infans</name>
    <dbReference type="NCBI Taxonomy" id="2561898"/>
    <lineage>
        <taxon>Bacteria</taxon>
        <taxon>Pseudomonadati</taxon>
        <taxon>Campylobacterota</taxon>
        <taxon>Epsilonproteobacteria</taxon>
        <taxon>Campylobacterales</taxon>
        <taxon>Campylobacteraceae</taxon>
        <taxon>Campylobacter</taxon>
    </lineage>
</organism>
<dbReference type="RefSeq" id="WP_179975748.1">
    <property type="nucleotide sequence ID" value="NZ_CP049075.1"/>
</dbReference>
<gene>
    <name evidence="1" type="ORF">CINF_0665</name>
</gene>
<evidence type="ECO:0000313" key="2">
    <source>
        <dbReference type="Proteomes" id="UP000509414"/>
    </source>
</evidence>
<accession>A0A7H9CG95</accession>
<dbReference type="EMBL" id="CP049075">
    <property type="protein sequence ID" value="QLI05187.1"/>
    <property type="molecule type" value="Genomic_DNA"/>
</dbReference>
<protein>
    <submittedName>
        <fullName evidence="1">Uncharacterized protein</fullName>
    </submittedName>
</protein>
<dbReference type="AlphaFoldDB" id="A0A7H9CG95"/>
<dbReference type="KEGG" id="cinf:CINF_0665"/>
<keyword evidence="2" id="KW-1185">Reference proteome</keyword>
<evidence type="ECO:0000313" key="1">
    <source>
        <dbReference type="EMBL" id="QLI05187.1"/>
    </source>
</evidence>